<dbReference type="GO" id="GO:0019180">
    <property type="term" value="F:dTDP-4-amino-4,6-dideoxygalactose transaminase activity"/>
    <property type="evidence" value="ECO:0007669"/>
    <property type="project" value="TreeGrafter"/>
</dbReference>
<accession>A0A1H7FG25</accession>
<dbReference type="SUPFAM" id="SSF53383">
    <property type="entry name" value="PLP-dependent transferases"/>
    <property type="match status" value="1"/>
</dbReference>
<dbReference type="GO" id="GO:0030170">
    <property type="term" value="F:pyridoxal phosphate binding"/>
    <property type="evidence" value="ECO:0007669"/>
    <property type="project" value="TreeGrafter"/>
</dbReference>
<sequence>MFTAVVSATSLATIPFSRTYVAENEIGYLAEAVRQGSTCGDGPFTRRAARLLADITGAGHVLLTTSCTHALEMAAILLDLRPGDEVVMPSFTFMSAANACALRGAVPVFADCRPDTLNLDERLVEAAITPRTRAIMVMHYAGVACEMDAIGDLAERHGLAVIEDNAHGLGGFHHGRPLGSFGVMATQSFHQTKNVQCGEGGALLLNDAALVDRAEIIREKGTDRGRFFRGQVDKYRWMDIGSSYLPSDVLAAQLTAQLEAFEEIQASRHAVWYAYHEGLADWAEENGVARPAVPEGCRHTAHLYYLLMPDLERRQAFIAHLAERGVQAAFHYQPLHCAPAGVRYGRTAPGGCPVTEQVADRLVRLPLFAGLGEQDAGAVLDAVRSFRVA</sequence>
<proteinExistence type="inferred from homology"/>
<dbReference type="InterPro" id="IPR015424">
    <property type="entry name" value="PyrdxlP-dep_Trfase"/>
</dbReference>
<feature type="active site" description="Proton acceptor" evidence="2">
    <location>
        <position position="193"/>
    </location>
</feature>
<gene>
    <name evidence="5" type="ORF">SAMN05660976_00010</name>
</gene>
<dbReference type="Gene3D" id="3.90.1150.10">
    <property type="entry name" value="Aspartate Aminotransferase, domain 1"/>
    <property type="match status" value="1"/>
</dbReference>
<evidence type="ECO:0000256" key="4">
    <source>
        <dbReference type="RuleBase" id="RU004508"/>
    </source>
</evidence>
<protein>
    <submittedName>
        <fullName evidence="5">dTDP-4-amino-4,6-dideoxygalactose transaminase</fullName>
    </submittedName>
</protein>
<keyword evidence="6" id="KW-1185">Reference proteome</keyword>
<dbReference type="InterPro" id="IPR015422">
    <property type="entry name" value="PyrdxlP-dep_Trfase_small"/>
</dbReference>
<dbReference type="InterPro" id="IPR015421">
    <property type="entry name" value="PyrdxlP-dep_Trfase_major"/>
</dbReference>
<dbReference type="AlphaFoldDB" id="A0A1H7FG25"/>
<dbReference type="Gene3D" id="3.40.640.10">
    <property type="entry name" value="Type I PLP-dependent aspartate aminotransferase-like (Major domain)"/>
    <property type="match status" value="1"/>
</dbReference>
<dbReference type="PANTHER" id="PTHR30244:SF34">
    <property type="entry name" value="DTDP-4-AMINO-4,6-DIDEOXYGALACTOSE TRANSAMINASE"/>
    <property type="match status" value="1"/>
</dbReference>
<name>A0A1H7FG25_9ACTN</name>
<feature type="modified residue" description="N6-(pyridoxal phosphate)lysine" evidence="3">
    <location>
        <position position="193"/>
    </location>
</feature>
<dbReference type="NCBIfam" id="TIGR02379">
    <property type="entry name" value="ECA_wecE"/>
    <property type="match status" value="1"/>
</dbReference>
<dbReference type="CDD" id="cd00616">
    <property type="entry name" value="AHBA_syn"/>
    <property type="match status" value="1"/>
</dbReference>
<dbReference type="STRING" id="46177.SAMN05660976_00010"/>
<reference evidence="5 6" key="1">
    <citation type="submission" date="2016-10" db="EMBL/GenBank/DDBJ databases">
        <authorList>
            <person name="de Groot N.N."/>
        </authorList>
    </citation>
    <scope>NUCLEOTIDE SEQUENCE [LARGE SCALE GENOMIC DNA]</scope>
    <source>
        <strain evidence="5 6">DSM 43357</strain>
    </source>
</reference>
<dbReference type="PANTHER" id="PTHR30244">
    <property type="entry name" value="TRANSAMINASE"/>
    <property type="match status" value="1"/>
</dbReference>
<dbReference type="GO" id="GO:0000271">
    <property type="term" value="P:polysaccharide biosynthetic process"/>
    <property type="evidence" value="ECO:0007669"/>
    <property type="project" value="TreeGrafter"/>
</dbReference>
<comment type="cofactor">
    <cofactor evidence="1">
        <name>pyridoxal 5'-phosphate</name>
        <dbReference type="ChEBI" id="CHEBI:597326"/>
    </cofactor>
</comment>
<dbReference type="InterPro" id="IPR000653">
    <property type="entry name" value="DegT/StrS_aminotransferase"/>
</dbReference>
<organism evidence="5 6">
    <name type="scientific">Nonomuraea pusilla</name>
    <dbReference type="NCBI Taxonomy" id="46177"/>
    <lineage>
        <taxon>Bacteria</taxon>
        <taxon>Bacillati</taxon>
        <taxon>Actinomycetota</taxon>
        <taxon>Actinomycetes</taxon>
        <taxon>Streptosporangiales</taxon>
        <taxon>Streptosporangiaceae</taxon>
        <taxon>Nonomuraea</taxon>
    </lineage>
</organism>
<dbReference type="NCBIfam" id="NF008687">
    <property type="entry name" value="PRK11706.1"/>
    <property type="match status" value="1"/>
</dbReference>
<keyword evidence="3 4" id="KW-0663">Pyridoxal phosphate</keyword>
<dbReference type="PIRSF" id="PIRSF000390">
    <property type="entry name" value="PLP_StrS"/>
    <property type="match status" value="1"/>
</dbReference>
<evidence type="ECO:0000256" key="1">
    <source>
        <dbReference type="ARBA" id="ARBA00001933"/>
    </source>
</evidence>
<evidence type="ECO:0000256" key="3">
    <source>
        <dbReference type="PIRSR" id="PIRSR000390-2"/>
    </source>
</evidence>
<dbReference type="Proteomes" id="UP000198953">
    <property type="component" value="Unassembled WGS sequence"/>
</dbReference>
<dbReference type="Pfam" id="PF01041">
    <property type="entry name" value="DegT_DnrJ_EryC1"/>
    <property type="match status" value="1"/>
</dbReference>
<evidence type="ECO:0000313" key="5">
    <source>
        <dbReference type="EMBL" id="SEK22235.1"/>
    </source>
</evidence>
<dbReference type="InterPro" id="IPR012749">
    <property type="entry name" value="WecE-like"/>
</dbReference>
<evidence type="ECO:0000256" key="2">
    <source>
        <dbReference type="PIRSR" id="PIRSR000390-1"/>
    </source>
</evidence>
<evidence type="ECO:0000313" key="6">
    <source>
        <dbReference type="Proteomes" id="UP000198953"/>
    </source>
</evidence>
<comment type="similarity">
    <text evidence="4">Belongs to the DegT/DnrJ/EryC1 family.</text>
</comment>
<dbReference type="EMBL" id="FOBF01000001">
    <property type="protein sequence ID" value="SEK22235.1"/>
    <property type="molecule type" value="Genomic_DNA"/>
</dbReference>